<dbReference type="Pfam" id="PF08350">
    <property type="entry name" value="FilR1_middle"/>
    <property type="match status" value="1"/>
</dbReference>
<evidence type="ECO:0000313" key="3">
    <source>
        <dbReference type="EMBL" id="QOS13509.1"/>
    </source>
</evidence>
<evidence type="ECO:0000259" key="2">
    <source>
        <dbReference type="Pfam" id="PF25213"/>
    </source>
</evidence>
<feature type="domain" description="HVO-A0261-like N-terminal" evidence="2">
    <location>
        <begin position="7"/>
        <end position="87"/>
    </location>
</feature>
<dbReference type="SUPFAM" id="SSF46785">
    <property type="entry name" value="Winged helix' DNA-binding domain"/>
    <property type="match status" value="1"/>
</dbReference>
<organism evidence="3 4">
    <name type="scientific">Haloferax gibbonsii</name>
    <dbReference type="NCBI Taxonomy" id="35746"/>
    <lineage>
        <taxon>Archaea</taxon>
        <taxon>Methanobacteriati</taxon>
        <taxon>Methanobacteriota</taxon>
        <taxon>Stenosarchaea group</taxon>
        <taxon>Halobacteria</taxon>
        <taxon>Halobacteriales</taxon>
        <taxon>Haloferacaceae</taxon>
        <taxon>Haloferax</taxon>
    </lineage>
</organism>
<accession>A0A871BL42</accession>
<proteinExistence type="predicted"/>
<dbReference type="GeneID" id="59461029"/>
<dbReference type="InterPro" id="IPR036390">
    <property type="entry name" value="WH_DNA-bd_sf"/>
</dbReference>
<dbReference type="EMBL" id="CP063206">
    <property type="protein sequence ID" value="QOS13509.1"/>
    <property type="molecule type" value="Genomic_DNA"/>
</dbReference>
<geneLocation type="plasmid" evidence="3 4">
    <name>pHGLR1</name>
</geneLocation>
<dbReference type="Gene3D" id="1.10.10.10">
    <property type="entry name" value="Winged helix-like DNA-binding domain superfamily/Winged helix DNA-binding domain"/>
    <property type="match status" value="1"/>
</dbReference>
<dbReference type="InterPro" id="IPR057527">
    <property type="entry name" value="HVO_A0261-like_N"/>
</dbReference>
<feature type="domain" description="Methanogenesis regulatory protein FilR1 middle" evidence="1">
    <location>
        <begin position="120"/>
        <end position="248"/>
    </location>
</feature>
<dbReference type="InterPro" id="IPR013561">
    <property type="entry name" value="FilR1_middle_dom"/>
</dbReference>
<reference evidence="3" key="1">
    <citation type="journal article" date="2021" name="Front. Microbiol.">
        <title>Cellular and Genomic Properties of Haloferax gibbonsii LR2-5, the Host of Euryarchaeal Virus HFTV1.</title>
        <authorList>
            <person name="Tittes C."/>
            <person name="Schwarzer S."/>
            <person name="Pfeiffer F."/>
            <person name="Dyall-Smith M."/>
            <person name="Rodriguez-Franco M."/>
            <person name="Oksanen H.M."/>
            <person name="Quax T.E.F."/>
        </authorList>
    </citation>
    <scope>NUCLEOTIDE SEQUENCE</scope>
    <source>
        <strain evidence="3">LR2-5</strain>
    </source>
</reference>
<gene>
    <name evidence="3" type="ORF">HfgLR_21405</name>
</gene>
<dbReference type="Pfam" id="PF25213">
    <property type="entry name" value="HVO_A0261_N"/>
    <property type="match status" value="1"/>
</dbReference>
<evidence type="ECO:0000259" key="1">
    <source>
        <dbReference type="Pfam" id="PF08350"/>
    </source>
</evidence>
<evidence type="ECO:0000313" key="4">
    <source>
        <dbReference type="Proteomes" id="UP000663064"/>
    </source>
</evidence>
<dbReference type="AlphaFoldDB" id="A0A871BL42"/>
<dbReference type="InterPro" id="IPR036388">
    <property type="entry name" value="WH-like_DNA-bd_sf"/>
</dbReference>
<protein>
    <submittedName>
        <fullName evidence="3">HTH domain protein</fullName>
    </submittedName>
</protein>
<dbReference type="RefSeq" id="WP_244661358.1">
    <property type="nucleotide sequence ID" value="NZ_CP063206.1"/>
</dbReference>
<keyword evidence="3" id="KW-0614">Plasmid</keyword>
<name>A0A871BL42_HALGI</name>
<sequence length="253" mass="27923">MNRYSRDPTRLLNHQPLLAVARARSVDRSTLETELDVSRATVYRQTSALVDEGLLKRTNRGYRTTGAGTAVLDAAERFERSLAAADRLKPLLEHLSPSVLTENLHLFADATVMAVDPESPYAIEQRLESVISDVDERIYGAATSFGSPVTLARTVDCVEGGIDFEWALPQAVLERLECQHGELHETVRAHDNASVYVTEDVVDLSLYDDTLVLTGFDTDRGTLAAVAMTDSSAAVDWACDVFETHRERGERLS</sequence>
<dbReference type="Proteomes" id="UP000663064">
    <property type="component" value="Plasmid pHGLR1"/>
</dbReference>